<comment type="caution">
    <text evidence="1">The sequence shown here is derived from an EMBL/GenBank/DDBJ whole genome shotgun (WGS) entry which is preliminary data.</text>
</comment>
<evidence type="ECO:0000313" key="1">
    <source>
        <dbReference type="EMBL" id="VEL37479.1"/>
    </source>
</evidence>
<proteinExistence type="predicted"/>
<keyword evidence="2" id="KW-1185">Reference proteome</keyword>
<evidence type="ECO:0000313" key="2">
    <source>
        <dbReference type="Proteomes" id="UP000784294"/>
    </source>
</evidence>
<reference evidence="1" key="1">
    <citation type="submission" date="2018-11" db="EMBL/GenBank/DDBJ databases">
        <authorList>
            <consortium name="Pathogen Informatics"/>
        </authorList>
    </citation>
    <scope>NUCLEOTIDE SEQUENCE</scope>
</reference>
<name>A0A448XII4_9PLAT</name>
<dbReference type="Proteomes" id="UP000784294">
    <property type="component" value="Unassembled WGS sequence"/>
</dbReference>
<sequence>MILRTQEVHASASISTDSITTVLNTGFRRLISPPLLVSNSDLLPREHIKAVAMLRTPFFTRQFPDFTRNLMDTQIPSLHTSSVYPSWYLE</sequence>
<organism evidence="1 2">
    <name type="scientific">Protopolystoma xenopodis</name>
    <dbReference type="NCBI Taxonomy" id="117903"/>
    <lineage>
        <taxon>Eukaryota</taxon>
        <taxon>Metazoa</taxon>
        <taxon>Spiralia</taxon>
        <taxon>Lophotrochozoa</taxon>
        <taxon>Platyhelminthes</taxon>
        <taxon>Monogenea</taxon>
        <taxon>Polyopisthocotylea</taxon>
        <taxon>Polystomatidea</taxon>
        <taxon>Polystomatidae</taxon>
        <taxon>Protopolystoma</taxon>
    </lineage>
</organism>
<gene>
    <name evidence="1" type="ORF">PXEA_LOCUS30919</name>
</gene>
<protein>
    <submittedName>
        <fullName evidence="1">Uncharacterized protein</fullName>
    </submittedName>
</protein>
<accession>A0A448XII4</accession>
<dbReference type="EMBL" id="CAAALY010255112">
    <property type="protein sequence ID" value="VEL37479.1"/>
    <property type="molecule type" value="Genomic_DNA"/>
</dbReference>
<dbReference type="AlphaFoldDB" id="A0A448XII4"/>